<evidence type="ECO:0000313" key="2">
    <source>
        <dbReference type="Proteomes" id="UP000006304"/>
    </source>
</evidence>
<dbReference type="GO" id="GO:0016787">
    <property type="term" value="F:hydrolase activity"/>
    <property type="evidence" value="ECO:0007669"/>
    <property type="project" value="UniProtKB-KW"/>
</dbReference>
<dbReference type="Gene3D" id="3.40.50.1820">
    <property type="entry name" value="alpha/beta hydrolase"/>
    <property type="match status" value="1"/>
</dbReference>
<dbReference type="KEGG" id="nbr:O3I_024565"/>
<dbReference type="EMBL" id="CP003876">
    <property type="protein sequence ID" value="AFU02866.1"/>
    <property type="molecule type" value="Genomic_DNA"/>
</dbReference>
<dbReference type="Proteomes" id="UP000006304">
    <property type="component" value="Chromosome"/>
</dbReference>
<dbReference type="AlphaFoldDB" id="K0F5X6"/>
<keyword evidence="1" id="KW-0378">Hydrolase</keyword>
<organism evidence="1 2">
    <name type="scientific">Nocardia brasiliensis (strain ATCC 700358 / HUJEG-1)</name>
    <dbReference type="NCBI Taxonomy" id="1133849"/>
    <lineage>
        <taxon>Bacteria</taxon>
        <taxon>Bacillati</taxon>
        <taxon>Actinomycetota</taxon>
        <taxon>Actinomycetes</taxon>
        <taxon>Mycobacteriales</taxon>
        <taxon>Nocardiaceae</taxon>
        <taxon>Nocardia</taxon>
    </lineage>
</organism>
<gene>
    <name evidence="1" type="ORF">O3I_024565</name>
</gene>
<dbReference type="InterPro" id="IPR029058">
    <property type="entry name" value="AB_hydrolase_fold"/>
</dbReference>
<dbReference type="eggNOG" id="COG2267">
    <property type="taxonomic scope" value="Bacteria"/>
</dbReference>
<dbReference type="STRING" id="1133849.O3I_024565"/>
<name>K0F5X6_NOCB7</name>
<keyword evidence="2" id="KW-1185">Reference proteome</keyword>
<dbReference type="SUPFAM" id="SSF53474">
    <property type="entry name" value="alpha/beta-Hydrolases"/>
    <property type="match status" value="1"/>
</dbReference>
<evidence type="ECO:0000313" key="1">
    <source>
        <dbReference type="EMBL" id="AFU02866.1"/>
    </source>
</evidence>
<protein>
    <submittedName>
        <fullName evidence="1">Alpha/beta hydrolase fold protein</fullName>
    </submittedName>
</protein>
<proteinExistence type="predicted"/>
<accession>K0F5X6</accession>
<dbReference type="HOGENOM" id="CLU_959193_0_0_11"/>
<reference evidence="1 2" key="1">
    <citation type="journal article" date="2012" name="J. Bacteriol.">
        <title>Complete genome sequence of Nocardia brasiliensis HUJEG-1.</title>
        <authorList>
            <person name="Vera-Cabrera L."/>
            <person name="Ortiz-Lopez R."/>
            <person name="Elizondo-Gonzalez R."/>
            <person name="Perez-Maya A.A."/>
            <person name="Ocampo-Candiani J."/>
        </authorList>
    </citation>
    <scope>NUCLEOTIDE SEQUENCE [LARGE SCALE GENOMIC DNA]</scope>
    <source>
        <strain evidence="2">ATCC 700358</strain>
    </source>
</reference>
<sequence length="290" mass="31034">MWCEFPILARDGAHLTAARVGSASAPASVVYLHSMGADARCWTPLVEHLHQRLDGAIAQCVYDQRSHDNSATGSRTAQSSPATQIDDLESVLDHARGAIVLTAHAAAASLILEWARHKPEATQKLSGIVLFNPSLESWCTPETSGATLRDVTGRDRCGPFEESARYLCSAPEARAWPARKPGRRVGDGPQGEVAEPLGAELLASLAAGLRDAVTAVLREIPTWVLVGHLDPGVAAHRSRMFAEQIWADYDTVPGAGHWLPCTDPRPAAEPILAALEVAYRAAYERGGGGW</sequence>